<dbReference type="InterPro" id="IPR013507">
    <property type="entry name" value="DNA_mismatch_S5_2-like"/>
</dbReference>
<reference evidence="8 9" key="1">
    <citation type="submission" date="2023-04" db="EMBL/GenBank/DDBJ databases">
        <title>Genome dynamics across the evolutionary transition to endosymbiosis.</title>
        <authorList>
            <person name="Siozios S."/>
            <person name="Nadal-Jimenez P."/>
            <person name="Azagi T."/>
            <person name="Sprong H."/>
            <person name="Frost C.L."/>
            <person name="Parratt S.R."/>
            <person name="Taylor G."/>
            <person name="Brettell L."/>
            <person name="Lew K.C."/>
            <person name="Croft L."/>
            <person name="King K.C."/>
            <person name="Brockhurst M.A."/>
            <person name="Hypsa V."/>
            <person name="Novakova E."/>
            <person name="Darby A.C."/>
            <person name="Hurst G.D.D."/>
        </authorList>
    </citation>
    <scope>NUCLEOTIDE SEQUENCE [LARGE SCALE GENOMIC DNA]</scope>
    <source>
        <strain evidence="9">aApi_AU</strain>
    </source>
</reference>
<keyword evidence="3 5" id="KW-0227">DNA damage</keyword>
<dbReference type="SUPFAM" id="SSF118116">
    <property type="entry name" value="DNA mismatch repair protein MutL"/>
    <property type="match status" value="1"/>
</dbReference>
<dbReference type="RefSeq" id="WP_280938642.1">
    <property type="nucleotide sequence ID" value="NZ_CP123759.1"/>
</dbReference>
<dbReference type="InterPro" id="IPR036890">
    <property type="entry name" value="HATPase_C_sf"/>
</dbReference>
<keyword evidence="4 5" id="KW-0234">DNA repair</keyword>
<dbReference type="HAMAP" id="MF_00149">
    <property type="entry name" value="DNA_mis_repair"/>
    <property type="match status" value="1"/>
</dbReference>
<proteinExistence type="inferred from homology"/>
<feature type="domain" description="DNA mismatch repair protein S5" evidence="7">
    <location>
        <begin position="213"/>
        <end position="330"/>
    </location>
</feature>
<dbReference type="CDD" id="cd16926">
    <property type="entry name" value="HATPase_MutL-MLH-PMS-like"/>
    <property type="match status" value="1"/>
</dbReference>
<evidence type="ECO:0000259" key="7">
    <source>
        <dbReference type="SMART" id="SM01340"/>
    </source>
</evidence>
<dbReference type="Pfam" id="PF13589">
    <property type="entry name" value="HATPase_c_3"/>
    <property type="match status" value="1"/>
</dbReference>
<keyword evidence="8" id="KW-0255">Endonuclease</keyword>
<dbReference type="EMBL" id="CP123759">
    <property type="protein sequence ID" value="WGO83766.1"/>
    <property type="molecule type" value="Genomic_DNA"/>
</dbReference>
<dbReference type="SMART" id="SM01340">
    <property type="entry name" value="DNA_mis_repair"/>
    <property type="match status" value="1"/>
</dbReference>
<evidence type="ECO:0000256" key="5">
    <source>
        <dbReference type="HAMAP-Rule" id="MF_00149"/>
    </source>
</evidence>
<dbReference type="InterPro" id="IPR042120">
    <property type="entry name" value="MutL_C_dimsub"/>
</dbReference>
<feature type="domain" description="MutL C-terminal dimerisation" evidence="6">
    <location>
        <begin position="470"/>
        <end position="605"/>
    </location>
</feature>
<evidence type="ECO:0000313" key="9">
    <source>
        <dbReference type="Proteomes" id="UP001231859"/>
    </source>
</evidence>
<organism evidence="8 9">
    <name type="scientific">Arsenophonus apicola</name>
    <dbReference type="NCBI Taxonomy" id="2879119"/>
    <lineage>
        <taxon>Bacteria</taxon>
        <taxon>Pseudomonadati</taxon>
        <taxon>Pseudomonadota</taxon>
        <taxon>Gammaproteobacteria</taxon>
        <taxon>Enterobacterales</taxon>
        <taxon>Morganellaceae</taxon>
        <taxon>Arsenophonus</taxon>
    </lineage>
</organism>
<dbReference type="InterPro" id="IPR014762">
    <property type="entry name" value="DNA_mismatch_repair_CS"/>
</dbReference>
<dbReference type="Gene3D" id="3.30.1540.20">
    <property type="entry name" value="MutL, C-terminal domain, dimerisation subdomain"/>
    <property type="match status" value="1"/>
</dbReference>
<dbReference type="Gene3D" id="3.30.230.10">
    <property type="match status" value="1"/>
</dbReference>
<evidence type="ECO:0000259" key="6">
    <source>
        <dbReference type="SMART" id="SM00853"/>
    </source>
</evidence>
<evidence type="ECO:0000256" key="4">
    <source>
        <dbReference type="ARBA" id="ARBA00023204"/>
    </source>
</evidence>
<dbReference type="InterPro" id="IPR038973">
    <property type="entry name" value="MutL/Mlh/Pms-like"/>
</dbReference>
<dbReference type="InterPro" id="IPR020667">
    <property type="entry name" value="DNA_mismatch_repair_MutL"/>
</dbReference>
<dbReference type="Gene3D" id="3.30.565.10">
    <property type="entry name" value="Histidine kinase-like ATPase, C-terminal domain"/>
    <property type="match status" value="1"/>
</dbReference>
<dbReference type="InterPro" id="IPR037198">
    <property type="entry name" value="MutL_C_sf"/>
</dbReference>
<dbReference type="PANTHER" id="PTHR10073:SF12">
    <property type="entry name" value="DNA MISMATCH REPAIR PROTEIN MLH1"/>
    <property type="match status" value="1"/>
</dbReference>
<dbReference type="InterPro" id="IPR020568">
    <property type="entry name" value="Ribosomal_Su5_D2-typ_SF"/>
</dbReference>
<dbReference type="SMART" id="SM00853">
    <property type="entry name" value="MutL_C"/>
    <property type="match status" value="1"/>
</dbReference>
<comment type="similarity">
    <text evidence="1 5">Belongs to the DNA mismatch repair MutL/HexB family.</text>
</comment>
<keyword evidence="8" id="KW-0540">Nuclease</keyword>
<evidence type="ECO:0000256" key="2">
    <source>
        <dbReference type="ARBA" id="ARBA00021975"/>
    </source>
</evidence>
<keyword evidence="9" id="KW-1185">Reference proteome</keyword>
<dbReference type="Pfam" id="PF08676">
    <property type="entry name" value="MutL_C"/>
    <property type="match status" value="1"/>
</dbReference>
<keyword evidence="8" id="KW-0378">Hydrolase</keyword>
<dbReference type="InterPro" id="IPR042121">
    <property type="entry name" value="MutL_C_regsub"/>
</dbReference>
<dbReference type="SUPFAM" id="SSF54211">
    <property type="entry name" value="Ribosomal protein S5 domain 2-like"/>
    <property type="match status" value="1"/>
</dbReference>
<gene>
    <name evidence="5 8" type="primary">mutL</name>
    <name evidence="8" type="ORF">QG404_02265</name>
</gene>
<dbReference type="SUPFAM" id="SSF55874">
    <property type="entry name" value="ATPase domain of HSP90 chaperone/DNA topoisomerase II/histidine kinase"/>
    <property type="match status" value="1"/>
</dbReference>
<dbReference type="GO" id="GO:0004519">
    <property type="term" value="F:endonuclease activity"/>
    <property type="evidence" value="ECO:0007669"/>
    <property type="project" value="UniProtKB-KW"/>
</dbReference>
<dbReference type="Gene3D" id="3.30.1370.100">
    <property type="entry name" value="MutL, C-terminal domain, regulatory subdomain"/>
    <property type="match status" value="1"/>
</dbReference>
<dbReference type="CDD" id="cd03482">
    <property type="entry name" value="MutL_Trans_MutL"/>
    <property type="match status" value="1"/>
</dbReference>
<dbReference type="InterPro" id="IPR002099">
    <property type="entry name" value="MutL/Mlh/PMS"/>
</dbReference>
<dbReference type="NCBIfam" id="NF000948">
    <property type="entry name" value="PRK00095.1-1"/>
    <property type="match status" value="1"/>
</dbReference>
<accession>A0ABY8P412</accession>
<dbReference type="InterPro" id="IPR014721">
    <property type="entry name" value="Ribsml_uS5_D2-typ_fold_subgr"/>
</dbReference>
<dbReference type="Proteomes" id="UP001231859">
    <property type="component" value="Chromosome"/>
</dbReference>
<dbReference type="NCBIfam" id="TIGR00585">
    <property type="entry name" value="mutl"/>
    <property type="match status" value="1"/>
</dbReference>
<name>A0ABY8P412_9GAMM</name>
<protein>
    <recommendedName>
        <fullName evidence="2 5">DNA mismatch repair protein MutL</fullName>
    </recommendedName>
</protein>
<dbReference type="PANTHER" id="PTHR10073">
    <property type="entry name" value="DNA MISMATCH REPAIR PROTEIN MLH, PMS, MUTL"/>
    <property type="match status" value="1"/>
</dbReference>
<evidence type="ECO:0000256" key="1">
    <source>
        <dbReference type="ARBA" id="ARBA00006082"/>
    </source>
</evidence>
<evidence type="ECO:0000256" key="3">
    <source>
        <dbReference type="ARBA" id="ARBA00022763"/>
    </source>
</evidence>
<dbReference type="Pfam" id="PF01119">
    <property type="entry name" value="DNA_mis_repair"/>
    <property type="match status" value="1"/>
</dbReference>
<comment type="function">
    <text evidence="5">This protein is involved in the repair of mismatches in DNA. It is required for dam-dependent methyl-directed DNA mismatch repair. May act as a 'molecular matchmaker', a protein that promotes the formation of a stable complex between two or more DNA-binding proteins in an ATP-dependent manner without itself being part of a final effector complex.</text>
</comment>
<dbReference type="InterPro" id="IPR014790">
    <property type="entry name" value="MutL_C"/>
</dbReference>
<sequence length="647" mass="73178">MSAIQILSPQLANQIAAGEVVERPSSVVKELVENSLDAGASRIDIEIERGGAKLIRIHDNGSGIAKEDLTLALERHATSKIATLEDLAAIMSMGFRGEALASISSVSRLILTSRVETQTEAWQAYAEGREMNVTLKPAAHPIGTTVEVLDLFYNTPARRKFLRTEKTEFSHIDEVVRRIALARFDVAINLHHNGKLVRQYRATKGEEQYERRLAAICGSTFMQNALQLYWQHGDLAIKGWITNPYLGKTAEIQYCYVNGRMMRDRLINHAIRQAYADRLPEEQQAAYVLYLTIDPHQVDVNVHPAKQEVRFHQARLVHDFIYQGVNTVLNQQQNQKQFNQIAVSSKQETHPVLGLQNRLAAGENFFASNDSKQHLVVEDQKAQVITELHAKSRILPTETTAFSCYNNGKIAKKIYNKKQGELYQQLMQNEACKQEKIPLFPERNPIETEKLAVKSVVVEKNDRNYTFGKILTIYSKNFAFIESSFGIGLLSLAEAERYLKRSQLIPTDQGLKSQPLLIPIKLALTEKEIETFYRVKILLSTLGFDINISHNKATIRAVSCPLRSQNLAELFPKLLEYLAQNSSCQVKELVVWLADHLVNEKQVWTVAQGVQLLADLERVHPELVKEPPKTLLQLIDFESVITALTHE</sequence>
<evidence type="ECO:0000313" key="8">
    <source>
        <dbReference type="EMBL" id="WGO83766.1"/>
    </source>
</evidence>
<dbReference type="PROSITE" id="PS00058">
    <property type="entry name" value="DNA_MISMATCH_REPAIR_1"/>
    <property type="match status" value="1"/>
</dbReference>